<dbReference type="Pfam" id="PF14209">
    <property type="entry name" value="DUF4321"/>
    <property type="match status" value="1"/>
</dbReference>
<keyword evidence="1" id="KW-1133">Transmembrane helix</keyword>
<evidence type="ECO:0000313" key="2">
    <source>
        <dbReference type="EMBL" id="MPN20769.1"/>
    </source>
</evidence>
<sequence>MAQPGRNDSDVKLKRNLVFLFFLLAGIIIGALLASLGQQTAFLSWLAYGKTVGISVSDPLILDLSMLRMAFGLEIGINVAQIITITISLLVYKSVAQKL</sequence>
<evidence type="ECO:0008006" key="3">
    <source>
        <dbReference type="Google" id="ProtNLM"/>
    </source>
</evidence>
<evidence type="ECO:0000256" key="1">
    <source>
        <dbReference type="SAM" id="Phobius"/>
    </source>
</evidence>
<keyword evidence="1" id="KW-0812">Transmembrane</keyword>
<feature type="transmembrane region" description="Helical" evidence="1">
    <location>
        <begin position="16"/>
        <end position="36"/>
    </location>
</feature>
<dbReference type="AlphaFoldDB" id="A0A645G4Q6"/>
<feature type="transmembrane region" description="Helical" evidence="1">
    <location>
        <begin position="69"/>
        <end position="92"/>
    </location>
</feature>
<dbReference type="InterPro" id="IPR025470">
    <property type="entry name" value="DUF4321"/>
</dbReference>
<proteinExistence type="predicted"/>
<organism evidence="2">
    <name type="scientific">bioreactor metagenome</name>
    <dbReference type="NCBI Taxonomy" id="1076179"/>
    <lineage>
        <taxon>unclassified sequences</taxon>
        <taxon>metagenomes</taxon>
        <taxon>ecological metagenomes</taxon>
    </lineage>
</organism>
<protein>
    <recommendedName>
        <fullName evidence="3">DUF4321 domain-containing protein</fullName>
    </recommendedName>
</protein>
<name>A0A645G4Q6_9ZZZZ</name>
<dbReference type="EMBL" id="VSSQ01068607">
    <property type="protein sequence ID" value="MPN20769.1"/>
    <property type="molecule type" value="Genomic_DNA"/>
</dbReference>
<comment type="caution">
    <text evidence="2">The sequence shown here is derived from an EMBL/GenBank/DDBJ whole genome shotgun (WGS) entry which is preliminary data.</text>
</comment>
<reference evidence="2" key="1">
    <citation type="submission" date="2019-08" db="EMBL/GenBank/DDBJ databases">
        <authorList>
            <person name="Kucharzyk K."/>
            <person name="Murdoch R.W."/>
            <person name="Higgins S."/>
            <person name="Loffler F."/>
        </authorList>
    </citation>
    <scope>NUCLEOTIDE SEQUENCE</scope>
</reference>
<keyword evidence="1" id="KW-0472">Membrane</keyword>
<accession>A0A645G4Q6</accession>
<gene>
    <name evidence="2" type="ORF">SDC9_168148</name>
</gene>